<dbReference type="EMBL" id="QRDZ01000002">
    <property type="protein sequence ID" value="RED87561.1"/>
    <property type="molecule type" value="Genomic_DNA"/>
</dbReference>
<dbReference type="GO" id="GO:0003700">
    <property type="term" value="F:DNA-binding transcription factor activity"/>
    <property type="evidence" value="ECO:0007669"/>
    <property type="project" value="InterPro"/>
</dbReference>
<gene>
    <name evidence="8" type="ORF">DFP98_10238</name>
</gene>
<dbReference type="InterPro" id="IPR020449">
    <property type="entry name" value="Tscrpt_reg_AraC-type_HTH"/>
</dbReference>
<keyword evidence="3" id="KW-0804">Transcription</keyword>
<dbReference type="InterPro" id="IPR011006">
    <property type="entry name" value="CheY-like_superfamily"/>
</dbReference>
<feature type="domain" description="HTH araC/xylS-type" evidence="5">
    <location>
        <begin position="440"/>
        <end position="537"/>
    </location>
</feature>
<dbReference type="PROSITE" id="PS01124">
    <property type="entry name" value="HTH_ARAC_FAMILY_2"/>
    <property type="match status" value="1"/>
</dbReference>
<dbReference type="SUPFAM" id="SSF52172">
    <property type="entry name" value="CheY-like"/>
    <property type="match status" value="1"/>
</dbReference>
<dbReference type="PANTHER" id="PTHR43280:SF10">
    <property type="entry name" value="REGULATORY PROTEIN POCR"/>
    <property type="match status" value="1"/>
</dbReference>
<sequence length="544" mass="61856">MTPGNNRTVTVILIDDIRSVVEGIAAELDWEQMGMTVCGKAFDGEDAMRMIERERPDVILTDIRMPKLDGLEVSRKAKEMLPGSKVLLMTGFTDFEYAQHAVQLGAFDFIAKPFSLEQVREALLKAKRAVEMDRGRESELRDMKLKVKESMPVLRQEFFHLLIRHRADADEARSRWEFLDIDMEPERLTVLLLEIDRFAEESKELSIREVELTRFALQNIVEETISAYTKGIVFRESLDRFVVVMNTATEAHGPLIAEACRENIEQYTRFTISIGVGGCVPDMTGLSLSYDQAVLSLSYHFYTGGNGVFAYQDVSGQRMMPQSFASERQQELVFSLQSGNRERALALLDAVYEELSAAVPLPDPEYGVSLSYEIAFTMLRAFQEKVPYAQLAELDAGVREWRMARSPSLQELHSHLCSLCLQGCSLIERGNRSEAEKIVEEAIRYIRGNLHQELTVGTVARQVHLSGSYFANLFKKTTGSTFNQFVTHEKMERAKKLLLEDLQVQEIAESLGYMERRYFSDVFKKHTEMTPSEFKQTYMGGGGK</sequence>
<accession>A0A3D9KML4</accession>
<protein>
    <submittedName>
        <fullName evidence="8">Two-component system response regulator YesN</fullName>
    </submittedName>
</protein>
<evidence type="ECO:0000313" key="8">
    <source>
        <dbReference type="EMBL" id="RED87561.1"/>
    </source>
</evidence>
<dbReference type="SUPFAM" id="SSF46689">
    <property type="entry name" value="Homeodomain-like"/>
    <property type="match status" value="2"/>
</dbReference>
<dbReference type="PANTHER" id="PTHR43280">
    <property type="entry name" value="ARAC-FAMILY TRANSCRIPTIONAL REGULATOR"/>
    <property type="match status" value="1"/>
</dbReference>
<proteinExistence type="predicted"/>
<dbReference type="InterPro" id="IPR041522">
    <property type="entry name" value="CdaR_GGDEF"/>
</dbReference>
<dbReference type="SMART" id="SM00342">
    <property type="entry name" value="HTH_ARAC"/>
    <property type="match status" value="1"/>
</dbReference>
<evidence type="ECO:0000256" key="3">
    <source>
        <dbReference type="ARBA" id="ARBA00023163"/>
    </source>
</evidence>
<dbReference type="PROSITE" id="PS50887">
    <property type="entry name" value="GGDEF"/>
    <property type="match status" value="1"/>
</dbReference>
<dbReference type="SMART" id="SM00448">
    <property type="entry name" value="REC"/>
    <property type="match status" value="1"/>
</dbReference>
<keyword evidence="1" id="KW-0805">Transcription regulation</keyword>
<dbReference type="InterPro" id="IPR018060">
    <property type="entry name" value="HTH_AraC"/>
</dbReference>
<evidence type="ECO:0000259" key="6">
    <source>
        <dbReference type="PROSITE" id="PS50110"/>
    </source>
</evidence>
<dbReference type="Proteomes" id="UP000256977">
    <property type="component" value="Unassembled WGS sequence"/>
</dbReference>
<dbReference type="InterPro" id="IPR009057">
    <property type="entry name" value="Homeodomain-like_sf"/>
</dbReference>
<dbReference type="Gene3D" id="3.40.50.2300">
    <property type="match status" value="1"/>
</dbReference>
<dbReference type="Pfam" id="PF00072">
    <property type="entry name" value="Response_reg"/>
    <property type="match status" value="1"/>
</dbReference>
<dbReference type="Gene3D" id="1.10.10.60">
    <property type="entry name" value="Homeodomain-like"/>
    <property type="match status" value="2"/>
</dbReference>
<feature type="domain" description="GGDEF" evidence="7">
    <location>
        <begin position="186"/>
        <end position="313"/>
    </location>
</feature>
<name>A0A3D9KML4_9BACL</name>
<dbReference type="OrthoDB" id="9794370at2"/>
<reference evidence="8 9" key="1">
    <citation type="submission" date="2018-07" db="EMBL/GenBank/DDBJ databases">
        <title>Genomic Encyclopedia of Type Strains, Phase III (KMG-III): the genomes of soil and plant-associated and newly described type strains.</title>
        <authorList>
            <person name="Whitman W."/>
        </authorList>
    </citation>
    <scope>NUCLEOTIDE SEQUENCE [LARGE SCALE GENOMIC DNA]</scope>
    <source>
        <strain evidence="8 9">CECT 7287</strain>
    </source>
</reference>
<evidence type="ECO:0000256" key="4">
    <source>
        <dbReference type="PROSITE-ProRule" id="PRU00169"/>
    </source>
</evidence>
<comment type="caution">
    <text evidence="8">The sequence shown here is derived from an EMBL/GenBank/DDBJ whole genome shotgun (WGS) entry which is preliminary data.</text>
</comment>
<dbReference type="InterPro" id="IPR001789">
    <property type="entry name" value="Sig_transdc_resp-reg_receiver"/>
</dbReference>
<evidence type="ECO:0000259" key="5">
    <source>
        <dbReference type="PROSITE" id="PS01124"/>
    </source>
</evidence>
<keyword evidence="4" id="KW-0597">Phosphoprotein</keyword>
<dbReference type="GO" id="GO:0043565">
    <property type="term" value="F:sequence-specific DNA binding"/>
    <property type="evidence" value="ECO:0007669"/>
    <property type="project" value="InterPro"/>
</dbReference>
<dbReference type="AlphaFoldDB" id="A0A3D9KML4"/>
<evidence type="ECO:0000256" key="2">
    <source>
        <dbReference type="ARBA" id="ARBA00023125"/>
    </source>
</evidence>
<dbReference type="CDD" id="cd17536">
    <property type="entry name" value="REC_YesN-like"/>
    <property type="match status" value="1"/>
</dbReference>
<organism evidence="8 9">
    <name type="scientific">Cohnella phaseoli</name>
    <dbReference type="NCBI Taxonomy" id="456490"/>
    <lineage>
        <taxon>Bacteria</taxon>
        <taxon>Bacillati</taxon>
        <taxon>Bacillota</taxon>
        <taxon>Bacilli</taxon>
        <taxon>Bacillales</taxon>
        <taxon>Paenibacillaceae</taxon>
        <taxon>Cohnella</taxon>
    </lineage>
</organism>
<dbReference type="RefSeq" id="WP_116058974.1">
    <property type="nucleotide sequence ID" value="NZ_QRDZ01000002.1"/>
</dbReference>
<dbReference type="PRINTS" id="PR00032">
    <property type="entry name" value="HTHARAC"/>
</dbReference>
<keyword evidence="9" id="KW-1185">Reference proteome</keyword>
<keyword evidence="2" id="KW-0238">DNA-binding</keyword>
<dbReference type="Pfam" id="PF17853">
    <property type="entry name" value="GGDEF_2"/>
    <property type="match status" value="1"/>
</dbReference>
<dbReference type="InterPro" id="IPR000160">
    <property type="entry name" value="GGDEF_dom"/>
</dbReference>
<dbReference type="InterPro" id="IPR018062">
    <property type="entry name" value="HTH_AraC-typ_CS"/>
</dbReference>
<feature type="domain" description="Response regulatory" evidence="6">
    <location>
        <begin position="10"/>
        <end position="127"/>
    </location>
</feature>
<dbReference type="PROSITE" id="PS50110">
    <property type="entry name" value="RESPONSE_REGULATORY"/>
    <property type="match status" value="1"/>
</dbReference>
<evidence type="ECO:0000259" key="7">
    <source>
        <dbReference type="PROSITE" id="PS50887"/>
    </source>
</evidence>
<dbReference type="GO" id="GO:0000160">
    <property type="term" value="P:phosphorelay signal transduction system"/>
    <property type="evidence" value="ECO:0007669"/>
    <property type="project" value="InterPro"/>
</dbReference>
<feature type="modified residue" description="4-aspartylphosphate" evidence="4">
    <location>
        <position position="62"/>
    </location>
</feature>
<evidence type="ECO:0000256" key="1">
    <source>
        <dbReference type="ARBA" id="ARBA00023015"/>
    </source>
</evidence>
<dbReference type="PROSITE" id="PS00041">
    <property type="entry name" value="HTH_ARAC_FAMILY_1"/>
    <property type="match status" value="1"/>
</dbReference>
<evidence type="ECO:0000313" key="9">
    <source>
        <dbReference type="Proteomes" id="UP000256977"/>
    </source>
</evidence>
<dbReference type="Pfam" id="PF12833">
    <property type="entry name" value="HTH_18"/>
    <property type="match status" value="1"/>
</dbReference>